<reference evidence="1" key="2">
    <citation type="submission" date="2025-09" db="UniProtKB">
        <authorList>
            <consortium name="EnsemblPlants"/>
        </authorList>
    </citation>
    <scope>IDENTIFICATION</scope>
</reference>
<protein>
    <submittedName>
        <fullName evidence="1">Uncharacterized protein</fullName>
    </submittedName>
</protein>
<keyword evidence="2" id="KW-1185">Reference proteome</keyword>
<dbReference type="EnsemblPlants" id="AVESA.00010b.r2.5AG0795310.1">
    <property type="protein sequence ID" value="AVESA.00010b.r2.5AG0795310.1.CDS"/>
    <property type="gene ID" value="AVESA.00010b.r2.5AG0795310"/>
</dbReference>
<dbReference type="Proteomes" id="UP001732700">
    <property type="component" value="Chromosome 5A"/>
</dbReference>
<proteinExistence type="predicted"/>
<evidence type="ECO:0000313" key="1">
    <source>
        <dbReference type="EnsemblPlants" id="AVESA.00010b.r2.5AG0795310.1.CDS"/>
    </source>
</evidence>
<reference evidence="1" key="1">
    <citation type="submission" date="2021-05" db="EMBL/GenBank/DDBJ databases">
        <authorList>
            <person name="Scholz U."/>
            <person name="Mascher M."/>
            <person name="Fiebig A."/>
        </authorList>
    </citation>
    <scope>NUCLEOTIDE SEQUENCE [LARGE SCALE GENOMIC DNA]</scope>
</reference>
<organism evidence="1 2">
    <name type="scientific">Avena sativa</name>
    <name type="common">Oat</name>
    <dbReference type="NCBI Taxonomy" id="4498"/>
    <lineage>
        <taxon>Eukaryota</taxon>
        <taxon>Viridiplantae</taxon>
        <taxon>Streptophyta</taxon>
        <taxon>Embryophyta</taxon>
        <taxon>Tracheophyta</taxon>
        <taxon>Spermatophyta</taxon>
        <taxon>Magnoliopsida</taxon>
        <taxon>Liliopsida</taxon>
        <taxon>Poales</taxon>
        <taxon>Poaceae</taxon>
        <taxon>BOP clade</taxon>
        <taxon>Pooideae</taxon>
        <taxon>Poodae</taxon>
        <taxon>Poeae</taxon>
        <taxon>Poeae Chloroplast Group 1 (Aveneae type)</taxon>
        <taxon>Aveninae</taxon>
        <taxon>Avena</taxon>
    </lineage>
</organism>
<evidence type="ECO:0000313" key="2">
    <source>
        <dbReference type="Proteomes" id="UP001732700"/>
    </source>
</evidence>
<accession>A0ACD5XHP6</accession>
<name>A0ACD5XHP6_AVESA</name>
<sequence>MAEIDKRIPKVGMRFRDSDQAWEVWVNYGGNIGFDVRIRSTIKSKCDGKITSRRFVCSNEGHRRKSQADHEPKRIRAETRTNCKARMIVTFDRVANNFEVTEVYLEHNHLLQLPQTRHLLASQRKISELQAFEIETADDSGIMPKQSHEFACRLVGGPLNLGYTCRDQKNHLRSKRQRELAYGQAGSMLKFFRDKITENPSFQYHLQLDCEEHIANIFWVDAKMLLDYAHFGDVVTFDTTFGTNKEYRPFGIFLGLNQFRETTIFGAALMFDETRDSFIWLFETFLAAHNGRQPRTIYTDQDVAMGQAIEKVFKESYHGLCTFHIMQNAVKHLSPVKDDEKDEVEDEEKEPHILTDFGACMYGYEDKAAFKEAFDNMRLKVHKQTWLDSIYKVKEKWAECYMRDVFSLGVRSTQLSESFNNALKNHLKSDFHILRFLMHFERTVEVKRTKELESEFNARKKIPRVKMSTPMLVEASKVYTPIIFEAFQGEYERSMAACCRVLDGNNRFAVAIASLHVDLQFEEERIVIGDPLTKTVSCSCGMFNRTGILCGHGLKVLDLMNIKTLPTHYVLKRWTREARNGSIHDRQGRKVVENPKLEAQLRYKDLSHKFHNMAHKAANSPQCCVLLESALDHVAPRIEDLLSASNSVMNEPYKDKENVDPNVQQIDELLSSARLKKKEVQSTNIRRKRTWLDKLLKGKRKPSKATAPTKKGVKQQKKKDGVQQKKRDGVQPQVQVEKYDNNNNNKGLNLELQENNALISFTQLLNAPPCGDDDLF</sequence>